<protein>
    <submittedName>
        <fullName evidence="1">Uncharacterized protein</fullName>
    </submittedName>
</protein>
<dbReference type="Proteomes" id="UP001732700">
    <property type="component" value="Chromosome 2D"/>
</dbReference>
<organism evidence="1 2">
    <name type="scientific">Avena sativa</name>
    <name type="common">Oat</name>
    <dbReference type="NCBI Taxonomy" id="4498"/>
    <lineage>
        <taxon>Eukaryota</taxon>
        <taxon>Viridiplantae</taxon>
        <taxon>Streptophyta</taxon>
        <taxon>Embryophyta</taxon>
        <taxon>Tracheophyta</taxon>
        <taxon>Spermatophyta</taxon>
        <taxon>Magnoliopsida</taxon>
        <taxon>Liliopsida</taxon>
        <taxon>Poales</taxon>
        <taxon>Poaceae</taxon>
        <taxon>BOP clade</taxon>
        <taxon>Pooideae</taxon>
        <taxon>Poodae</taxon>
        <taxon>Poeae</taxon>
        <taxon>Poeae Chloroplast Group 1 (Aveneae type)</taxon>
        <taxon>Aveninae</taxon>
        <taxon>Avena</taxon>
    </lineage>
</organism>
<name>A0ACD5V1R9_AVESA</name>
<evidence type="ECO:0000313" key="1">
    <source>
        <dbReference type="EnsemblPlants" id="AVESA.00010b.r2.2DG0360790.1.CDS"/>
    </source>
</evidence>
<sequence length="323" mass="36065">MAANHNGIAIPTVDLAPFFLDDDEGGVARARATEAVREACRSSGFFRVVNHGVPRELMARALELQASFFALPDEEKAKVRAAEGTTPPFPAGHARQPTQSVDKNELLLVLHPELWLDLYPAEPAGFREALVEWHAKLTELGLLVQEILNESMGLPPGFLAEYNDDRTFDFISARHCYPATQEENFGARPHQDVSCISFVLQDGVGGLEVLGPEGEWGPVEPVEDSIVVNIGDVVQVLTNGKFRSVMHRVVRKPEAHRYSLIFFLNVHGDKWVEPLPQFASDVGEPPRYRGFKYGDYLQLRARYTKSYQLSMPVDVLDITHYAI</sequence>
<reference evidence="1" key="1">
    <citation type="submission" date="2021-05" db="EMBL/GenBank/DDBJ databases">
        <authorList>
            <person name="Scholz U."/>
            <person name="Mascher M."/>
            <person name="Fiebig A."/>
        </authorList>
    </citation>
    <scope>NUCLEOTIDE SEQUENCE [LARGE SCALE GENOMIC DNA]</scope>
</reference>
<accession>A0ACD5V1R9</accession>
<reference evidence="1" key="2">
    <citation type="submission" date="2025-09" db="UniProtKB">
        <authorList>
            <consortium name="EnsemblPlants"/>
        </authorList>
    </citation>
    <scope>IDENTIFICATION</scope>
</reference>
<evidence type="ECO:0000313" key="2">
    <source>
        <dbReference type="Proteomes" id="UP001732700"/>
    </source>
</evidence>
<dbReference type="EnsemblPlants" id="AVESA.00010b.r2.2DG0360790.1">
    <property type="protein sequence ID" value="AVESA.00010b.r2.2DG0360790.1.CDS"/>
    <property type="gene ID" value="AVESA.00010b.r2.2DG0360790"/>
</dbReference>
<proteinExistence type="predicted"/>
<keyword evidence="2" id="KW-1185">Reference proteome</keyword>